<dbReference type="RefSeq" id="WP_169584195.1">
    <property type="nucleotide sequence ID" value="NZ_VCQU01000001.1"/>
</dbReference>
<dbReference type="SUPFAM" id="SSF54001">
    <property type="entry name" value="Cysteine proteinases"/>
    <property type="match status" value="1"/>
</dbReference>
<evidence type="ECO:0000313" key="9">
    <source>
        <dbReference type="Proteomes" id="UP000535543"/>
    </source>
</evidence>
<dbReference type="AlphaFoldDB" id="A0A848K9W5"/>
<dbReference type="EMBL" id="VCQU01000001">
    <property type="protein sequence ID" value="NMN93482.1"/>
    <property type="molecule type" value="Genomic_DNA"/>
</dbReference>
<sequence>MKLRSCSREKRQAQTAVRALIGLVIATALAVATPGQTFAVPPPPPNPSDNDIANAGENVNSQLGAVGDLINQIANADEQLRKLDDAVAAKREEVNKALVDLQNARSAQDVAAAAIGATAQALTDAGAQIEAAQKKFDGYAAKSYTQGNASATSVASYLGSTSPEEALARAQTLQLVSSSQQSVLDGLQRARTEQANKASSAKKAKQDADAAAQEAVAKKGEAEQAITVAQSALAQQAARKSSIEQQKSAAEAQLAAARTNVAGLQGQRDAYASWDAQKTAEQQAIMAATSVAQQLALEAAARVAANQAARDRAAELASGTRSHTALDDDDAAVTVKPRTKTKPKTKPRPAVTGDDAVETVVDRAMSQLGVEYAWGGGDEDGPTLGIRDGGVADSYGDYKKTGFDCSGLMIYAFAGIGISLPHYSGYQYTSGEQVPVADMQRGDMLFWGPNGSQHVALYIGDGQMIEAPESGDVVKISDVREDGMMPYAVRLTD</sequence>
<comment type="similarity">
    <text evidence="1">Belongs to the peptidase C40 family.</text>
</comment>
<evidence type="ECO:0000256" key="4">
    <source>
        <dbReference type="ARBA" id="ARBA00022807"/>
    </source>
</evidence>
<dbReference type="InterPro" id="IPR051794">
    <property type="entry name" value="PG_Endopeptidase_C40"/>
</dbReference>
<accession>A0A848K9W5</accession>
<feature type="coiled-coil region" evidence="5">
    <location>
        <begin position="66"/>
        <end position="93"/>
    </location>
</feature>
<dbReference type="PROSITE" id="PS51935">
    <property type="entry name" value="NLPC_P60"/>
    <property type="match status" value="1"/>
</dbReference>
<keyword evidence="3" id="KW-0378">Hydrolase</keyword>
<reference evidence="8 9" key="2">
    <citation type="submission" date="2020-06" db="EMBL/GenBank/DDBJ databases">
        <title>Antribacter stalactiti gen. nov., sp. nov., a new member of the family Nacardiaceae isolated from a cave.</title>
        <authorList>
            <person name="Kim I.S."/>
        </authorList>
    </citation>
    <scope>NUCLEOTIDE SEQUENCE [LARGE SCALE GENOMIC DNA]</scope>
    <source>
        <strain evidence="8 9">YC2-7</strain>
    </source>
</reference>
<organism evidence="8 9">
    <name type="scientific">Antrihabitans stalactiti</name>
    <dbReference type="NCBI Taxonomy" id="2584121"/>
    <lineage>
        <taxon>Bacteria</taxon>
        <taxon>Bacillati</taxon>
        <taxon>Actinomycetota</taxon>
        <taxon>Actinomycetes</taxon>
        <taxon>Mycobacteriales</taxon>
        <taxon>Nocardiaceae</taxon>
        <taxon>Antrihabitans</taxon>
    </lineage>
</organism>
<keyword evidence="9" id="KW-1185">Reference proteome</keyword>
<dbReference type="Proteomes" id="UP000535543">
    <property type="component" value="Unassembled WGS sequence"/>
</dbReference>
<evidence type="ECO:0000256" key="2">
    <source>
        <dbReference type="ARBA" id="ARBA00022670"/>
    </source>
</evidence>
<keyword evidence="4" id="KW-0788">Thiol protease</keyword>
<evidence type="ECO:0000256" key="5">
    <source>
        <dbReference type="SAM" id="Coils"/>
    </source>
</evidence>
<proteinExistence type="inferred from homology"/>
<evidence type="ECO:0000256" key="3">
    <source>
        <dbReference type="ARBA" id="ARBA00022801"/>
    </source>
</evidence>
<evidence type="ECO:0000256" key="1">
    <source>
        <dbReference type="ARBA" id="ARBA00007074"/>
    </source>
</evidence>
<comment type="caution">
    <text evidence="8">The sequence shown here is derived from an EMBL/GenBank/DDBJ whole genome shotgun (WGS) entry which is preliminary data.</text>
</comment>
<keyword evidence="2" id="KW-0645">Protease</keyword>
<dbReference type="InterPro" id="IPR000064">
    <property type="entry name" value="NLP_P60_dom"/>
</dbReference>
<feature type="compositionally biased region" description="Basic residues" evidence="6">
    <location>
        <begin position="337"/>
        <end position="347"/>
    </location>
</feature>
<dbReference type="PANTHER" id="PTHR47359">
    <property type="entry name" value="PEPTIDOGLYCAN DL-ENDOPEPTIDASE CWLO"/>
    <property type="match status" value="1"/>
</dbReference>
<dbReference type="Gene3D" id="3.90.1720.10">
    <property type="entry name" value="endopeptidase domain like (from Nostoc punctiforme)"/>
    <property type="match status" value="1"/>
</dbReference>
<reference evidence="8 9" key="1">
    <citation type="submission" date="2019-05" db="EMBL/GenBank/DDBJ databases">
        <authorList>
            <person name="Lee S.D."/>
        </authorList>
    </citation>
    <scope>NUCLEOTIDE SEQUENCE [LARGE SCALE GENOMIC DNA]</scope>
    <source>
        <strain evidence="8 9">YC2-7</strain>
    </source>
</reference>
<evidence type="ECO:0000256" key="6">
    <source>
        <dbReference type="SAM" id="MobiDB-lite"/>
    </source>
</evidence>
<name>A0A848K9W5_9NOCA</name>
<protein>
    <submittedName>
        <fullName evidence="8">NlpC/P60 family protein</fullName>
    </submittedName>
</protein>
<dbReference type="GO" id="GO:0006508">
    <property type="term" value="P:proteolysis"/>
    <property type="evidence" value="ECO:0007669"/>
    <property type="project" value="UniProtKB-KW"/>
</dbReference>
<feature type="coiled-coil region" evidence="5">
    <location>
        <begin position="233"/>
        <end position="267"/>
    </location>
</feature>
<feature type="domain" description="NlpC/P60" evidence="7">
    <location>
        <begin position="354"/>
        <end position="493"/>
    </location>
</feature>
<dbReference type="GO" id="GO:0008234">
    <property type="term" value="F:cysteine-type peptidase activity"/>
    <property type="evidence" value="ECO:0007669"/>
    <property type="project" value="UniProtKB-KW"/>
</dbReference>
<dbReference type="InterPro" id="IPR038765">
    <property type="entry name" value="Papain-like_cys_pep_sf"/>
</dbReference>
<evidence type="ECO:0000259" key="7">
    <source>
        <dbReference type="PROSITE" id="PS51935"/>
    </source>
</evidence>
<gene>
    <name evidence="8" type="ORF">FGL95_00340</name>
</gene>
<feature type="region of interest" description="Disordered" evidence="6">
    <location>
        <begin position="315"/>
        <end position="352"/>
    </location>
</feature>
<evidence type="ECO:0000313" key="8">
    <source>
        <dbReference type="EMBL" id="NMN93482.1"/>
    </source>
</evidence>
<dbReference type="Pfam" id="PF00877">
    <property type="entry name" value="NLPC_P60"/>
    <property type="match status" value="1"/>
</dbReference>
<dbReference type="PANTHER" id="PTHR47359:SF3">
    <property type="entry name" value="NLP_P60 DOMAIN-CONTAINING PROTEIN-RELATED"/>
    <property type="match status" value="1"/>
</dbReference>
<keyword evidence="5" id="KW-0175">Coiled coil</keyword>